<name>F3QTX3_9BACT</name>
<evidence type="ECO:0000256" key="5">
    <source>
        <dbReference type="ARBA" id="ARBA00022759"/>
    </source>
</evidence>
<dbReference type="Gene3D" id="3.40.570.10">
    <property type="entry name" value="Extracellular Endonuclease, subunit A"/>
    <property type="match status" value="1"/>
</dbReference>
<gene>
    <name evidence="13" type="ORF">HMPREF9442_01642</name>
</gene>
<evidence type="ECO:0000313" key="14">
    <source>
        <dbReference type="Proteomes" id="UP000005546"/>
    </source>
</evidence>
<evidence type="ECO:0000256" key="9">
    <source>
        <dbReference type="PIRSR" id="PIRSR640255-2"/>
    </source>
</evidence>
<dbReference type="InterPro" id="IPR018524">
    <property type="entry name" value="DNA/RNA_endonuclease_AS"/>
</dbReference>
<evidence type="ECO:0000256" key="6">
    <source>
        <dbReference type="ARBA" id="ARBA00022801"/>
    </source>
</evidence>
<evidence type="ECO:0000256" key="1">
    <source>
        <dbReference type="ARBA" id="ARBA00001946"/>
    </source>
</evidence>
<evidence type="ECO:0000259" key="11">
    <source>
        <dbReference type="SMART" id="SM00477"/>
    </source>
</evidence>
<dbReference type="InterPro" id="IPR040255">
    <property type="entry name" value="Non-specific_endonuclease"/>
</dbReference>
<evidence type="ECO:0000256" key="2">
    <source>
        <dbReference type="ARBA" id="ARBA00010052"/>
    </source>
</evidence>
<keyword evidence="3 10" id="KW-0540">Nuclease</keyword>
<dbReference type="Proteomes" id="UP000005546">
    <property type="component" value="Unassembled WGS sequence"/>
</dbReference>
<feature type="domain" description="DNA/RNA non-specific endonuclease/pyrophosphatase/phosphodiesterase" evidence="12">
    <location>
        <begin position="74"/>
        <end position="265"/>
    </location>
</feature>
<feature type="binding site" evidence="9">
    <location>
        <position position="166"/>
    </location>
    <ligand>
        <name>Mg(2+)</name>
        <dbReference type="ChEBI" id="CHEBI:18420"/>
        <note>catalytic</note>
    </ligand>
</feature>
<dbReference type="PANTHER" id="PTHR13966:SF5">
    <property type="entry name" value="ENDONUCLEASE G, MITOCHONDRIAL"/>
    <property type="match status" value="1"/>
</dbReference>
<comment type="cofactor">
    <cofactor evidence="1 10">
        <name>Mg(2+)</name>
        <dbReference type="ChEBI" id="CHEBI:18420"/>
    </cofactor>
</comment>
<keyword evidence="14" id="KW-1185">Reference proteome</keyword>
<dbReference type="GO" id="GO:0004519">
    <property type="term" value="F:endonuclease activity"/>
    <property type="evidence" value="ECO:0007669"/>
    <property type="project" value="UniProtKB-UniRule"/>
</dbReference>
<evidence type="ECO:0000313" key="13">
    <source>
        <dbReference type="EMBL" id="EGG54382.1"/>
    </source>
</evidence>
<evidence type="ECO:0000256" key="8">
    <source>
        <dbReference type="PIRSR" id="PIRSR640255-1"/>
    </source>
</evidence>
<keyword evidence="6 10" id="KW-0378">Hydrolase</keyword>
<dbReference type="GO" id="GO:0046872">
    <property type="term" value="F:metal ion binding"/>
    <property type="evidence" value="ECO:0007669"/>
    <property type="project" value="UniProtKB-KW"/>
</dbReference>
<dbReference type="SUPFAM" id="SSF54060">
    <property type="entry name" value="His-Me finger endonucleases"/>
    <property type="match status" value="1"/>
</dbReference>
<dbReference type="CDD" id="cd00091">
    <property type="entry name" value="NUC"/>
    <property type="match status" value="1"/>
</dbReference>
<accession>F3QTX3</accession>
<keyword evidence="7" id="KW-0460">Magnesium</keyword>
<sequence>MKLKMIIGGLAAAVVVLTGGYDCLRGYVGQWTGCRFLPEATDGQVFGSSPSSGSGDMEPGLPELVQERNSQVIRHTGYTVSYNAETKIPNWVAWTLTPERFEEAVSRYDKFLPDPEVANPVTTEDYRRSGYDRGHLCPAADNKWDEQAMRESFYMTNVCPQDHNLNRGDWKELEEACRDWTMENGLLYVVAGPVLYRGQHRHIGQSRVTVPEAFYKVVFCPEPMKAIGFIYKNKSGNRPLDAYVNSVDEVERITGIDFFPSLPDSVEKAVEAVYDLEEWQMPER</sequence>
<evidence type="ECO:0000256" key="3">
    <source>
        <dbReference type="ARBA" id="ARBA00022722"/>
    </source>
</evidence>
<dbReference type="GO" id="GO:0003676">
    <property type="term" value="F:nucleic acid binding"/>
    <property type="evidence" value="ECO:0007669"/>
    <property type="project" value="InterPro"/>
</dbReference>
<dbReference type="EC" id="3.1.30.-" evidence="10"/>
<feature type="active site" description="Proton acceptor" evidence="8">
    <location>
        <position position="135"/>
    </location>
</feature>
<dbReference type="GO" id="GO:0016787">
    <property type="term" value="F:hydrolase activity"/>
    <property type="evidence" value="ECO:0007669"/>
    <property type="project" value="UniProtKB-KW"/>
</dbReference>
<comment type="caution">
    <text evidence="13">The sequence shown here is derived from an EMBL/GenBank/DDBJ whole genome shotgun (WGS) entry which is preliminary data.</text>
</comment>
<dbReference type="PROSITE" id="PS01070">
    <property type="entry name" value="NUCLEASE_NON_SPEC"/>
    <property type="match status" value="1"/>
</dbReference>
<evidence type="ECO:0000256" key="7">
    <source>
        <dbReference type="ARBA" id="ARBA00022842"/>
    </source>
</evidence>
<dbReference type="InterPro" id="IPR044929">
    <property type="entry name" value="DNA/RNA_non-sp_Endonuclease_sf"/>
</dbReference>
<dbReference type="HOGENOM" id="CLU_055174_2_0_10"/>
<keyword evidence="4 9" id="KW-0479">Metal-binding</keyword>
<proteinExistence type="inferred from homology"/>
<comment type="similarity">
    <text evidence="2 10">Belongs to the DNA/RNA non-specific endonuclease family.</text>
</comment>
<dbReference type="InterPro" id="IPR020821">
    <property type="entry name" value="ENPP1-3/EXOG-like_nuc-like"/>
</dbReference>
<dbReference type="OrthoDB" id="9811262at2"/>
<organism evidence="13 14">
    <name type="scientific">Paraprevotella xylaniphila YIT 11841</name>
    <dbReference type="NCBI Taxonomy" id="762982"/>
    <lineage>
        <taxon>Bacteria</taxon>
        <taxon>Pseudomonadati</taxon>
        <taxon>Bacteroidota</taxon>
        <taxon>Bacteroidia</taxon>
        <taxon>Bacteroidales</taxon>
        <taxon>Prevotellaceae</taxon>
        <taxon>Paraprevotella</taxon>
    </lineage>
</organism>
<evidence type="ECO:0000259" key="12">
    <source>
        <dbReference type="SMART" id="SM00892"/>
    </source>
</evidence>
<dbReference type="InterPro" id="IPR044925">
    <property type="entry name" value="His-Me_finger_sf"/>
</dbReference>
<keyword evidence="5 10" id="KW-0255">Endonuclease</keyword>
<dbReference type="eggNOG" id="COG1864">
    <property type="taxonomic scope" value="Bacteria"/>
</dbReference>
<dbReference type="SMART" id="SM00892">
    <property type="entry name" value="Endonuclease_NS"/>
    <property type="match status" value="1"/>
</dbReference>
<dbReference type="STRING" id="762982.HMPREF9442_01642"/>
<dbReference type="SMART" id="SM00477">
    <property type="entry name" value="NUC"/>
    <property type="match status" value="1"/>
</dbReference>
<reference evidence="13 14" key="1">
    <citation type="submission" date="2011-02" db="EMBL/GenBank/DDBJ databases">
        <authorList>
            <person name="Weinstock G."/>
            <person name="Sodergren E."/>
            <person name="Clifton S."/>
            <person name="Fulton L."/>
            <person name="Fulton B."/>
            <person name="Courtney L."/>
            <person name="Fronick C."/>
            <person name="Harrison M."/>
            <person name="Strong C."/>
            <person name="Farmer C."/>
            <person name="Delahaunty K."/>
            <person name="Markovic C."/>
            <person name="Hall O."/>
            <person name="Minx P."/>
            <person name="Tomlinson C."/>
            <person name="Mitreva M."/>
            <person name="Hou S."/>
            <person name="Chen J."/>
            <person name="Wollam A."/>
            <person name="Pepin K.H."/>
            <person name="Johnson M."/>
            <person name="Bhonagiri V."/>
            <person name="Zhang X."/>
            <person name="Suruliraj S."/>
            <person name="Warren W."/>
            <person name="Chinwalla A."/>
            <person name="Mardis E.R."/>
            <person name="Wilson R.K."/>
        </authorList>
    </citation>
    <scope>NUCLEOTIDE SEQUENCE [LARGE SCALE GENOMIC DNA]</scope>
    <source>
        <strain evidence="13 14">YIT 11841</strain>
    </source>
</reference>
<dbReference type="InterPro" id="IPR001604">
    <property type="entry name" value="Endo_G_ENPP1-like_dom"/>
</dbReference>
<dbReference type="PANTHER" id="PTHR13966">
    <property type="entry name" value="ENDONUCLEASE RELATED"/>
    <property type="match status" value="1"/>
</dbReference>
<dbReference type="AlphaFoldDB" id="F3QTX3"/>
<dbReference type="RefSeq" id="WP_008626891.1">
    <property type="nucleotide sequence ID" value="NZ_GL883841.1"/>
</dbReference>
<dbReference type="Pfam" id="PF01223">
    <property type="entry name" value="Endonuclease_NS"/>
    <property type="match status" value="1"/>
</dbReference>
<dbReference type="EMBL" id="AFBR01000040">
    <property type="protein sequence ID" value="EGG54382.1"/>
    <property type="molecule type" value="Genomic_DNA"/>
</dbReference>
<feature type="domain" description="ENPP1-3/EXOG-like endonuclease/phosphodiesterase" evidence="11">
    <location>
        <begin position="75"/>
        <end position="265"/>
    </location>
</feature>
<evidence type="ECO:0000256" key="10">
    <source>
        <dbReference type="RuleBase" id="RU366055"/>
    </source>
</evidence>
<protein>
    <recommendedName>
        <fullName evidence="10">Endonuclease</fullName>
        <ecNumber evidence="10">3.1.30.-</ecNumber>
    </recommendedName>
</protein>
<evidence type="ECO:0000256" key="4">
    <source>
        <dbReference type="ARBA" id="ARBA00022723"/>
    </source>
</evidence>